<dbReference type="GO" id="GO:0000105">
    <property type="term" value="P:L-histidine biosynthetic process"/>
    <property type="evidence" value="ECO:0007669"/>
    <property type="project" value="UniProtKB-UniRule"/>
</dbReference>
<comment type="function">
    <text evidence="10">IGPS catalyzes the conversion of PRFAR and glutamine to IGP, AICAR and glutamate. The HisH subunit catalyzes the hydrolysis of glutamine to glutamate and ammonia as part of the synthesis of IGP and AICAR. The resulting ammonia molecule is channeled to the active site of HisF.</text>
</comment>
<organism evidence="13 14">
    <name type="scientific">Desulfatibacillum alkenivorans DSM 16219</name>
    <dbReference type="NCBI Taxonomy" id="1121393"/>
    <lineage>
        <taxon>Bacteria</taxon>
        <taxon>Pseudomonadati</taxon>
        <taxon>Thermodesulfobacteriota</taxon>
        <taxon>Desulfobacteria</taxon>
        <taxon>Desulfobacterales</taxon>
        <taxon>Desulfatibacillaceae</taxon>
        <taxon>Desulfatibacillum</taxon>
    </lineage>
</organism>
<evidence type="ECO:0000313" key="13">
    <source>
        <dbReference type="EMBL" id="SHJ47375.1"/>
    </source>
</evidence>
<evidence type="ECO:0000259" key="12">
    <source>
        <dbReference type="Pfam" id="PF00117"/>
    </source>
</evidence>
<evidence type="ECO:0000256" key="2">
    <source>
        <dbReference type="ARBA" id="ARBA00011152"/>
    </source>
</evidence>
<dbReference type="GO" id="GO:0004359">
    <property type="term" value="F:glutaminase activity"/>
    <property type="evidence" value="ECO:0007669"/>
    <property type="project" value="UniProtKB-EC"/>
</dbReference>
<evidence type="ECO:0000256" key="4">
    <source>
        <dbReference type="ARBA" id="ARBA00022801"/>
    </source>
</evidence>
<reference evidence="14" key="1">
    <citation type="submission" date="2016-11" db="EMBL/GenBank/DDBJ databases">
        <authorList>
            <person name="Varghese N."/>
            <person name="Submissions S."/>
        </authorList>
    </citation>
    <scope>NUCLEOTIDE SEQUENCE [LARGE SCALE GENOMIC DNA]</scope>
    <source>
        <strain evidence="14">DSM 16219</strain>
    </source>
</reference>
<keyword evidence="3 10" id="KW-0028">Amino-acid biosynthesis</keyword>
<dbReference type="NCBIfam" id="TIGR01855">
    <property type="entry name" value="IMP_synth_hisH"/>
    <property type="match status" value="1"/>
</dbReference>
<dbReference type="InterPro" id="IPR017926">
    <property type="entry name" value="GATASE"/>
</dbReference>
<evidence type="ECO:0000313" key="14">
    <source>
        <dbReference type="Proteomes" id="UP000183994"/>
    </source>
</evidence>
<dbReference type="AlphaFoldDB" id="A0A1M6JL45"/>
<comment type="subunit">
    <text evidence="2 10">Heterodimer of HisH and HisF.</text>
</comment>
<accession>A0A1M6JL45</accession>
<comment type="catalytic activity">
    <reaction evidence="8 10">
        <text>5-[(5-phospho-1-deoxy-D-ribulos-1-ylimino)methylamino]-1-(5-phospho-beta-D-ribosyl)imidazole-4-carboxamide + L-glutamine = D-erythro-1-(imidazol-4-yl)glycerol 3-phosphate + 5-amino-1-(5-phospho-beta-D-ribosyl)imidazole-4-carboxamide + L-glutamate + H(+)</text>
        <dbReference type="Rhea" id="RHEA:24793"/>
        <dbReference type="ChEBI" id="CHEBI:15378"/>
        <dbReference type="ChEBI" id="CHEBI:29985"/>
        <dbReference type="ChEBI" id="CHEBI:58278"/>
        <dbReference type="ChEBI" id="CHEBI:58359"/>
        <dbReference type="ChEBI" id="CHEBI:58475"/>
        <dbReference type="ChEBI" id="CHEBI:58525"/>
        <dbReference type="EC" id="4.3.2.10"/>
    </reaction>
</comment>
<dbReference type="GO" id="GO:0016829">
    <property type="term" value="F:lyase activity"/>
    <property type="evidence" value="ECO:0007669"/>
    <property type="project" value="UniProtKB-KW"/>
</dbReference>
<evidence type="ECO:0000256" key="7">
    <source>
        <dbReference type="ARBA" id="ARBA00023239"/>
    </source>
</evidence>
<dbReference type="InterPro" id="IPR010139">
    <property type="entry name" value="Imidazole-glycPsynth_HisH"/>
</dbReference>
<dbReference type="HAMAP" id="MF_00278">
    <property type="entry name" value="HisH"/>
    <property type="match status" value="1"/>
</dbReference>
<dbReference type="PROSITE" id="PS51273">
    <property type="entry name" value="GATASE_TYPE_1"/>
    <property type="match status" value="1"/>
</dbReference>
<dbReference type="Proteomes" id="UP000183994">
    <property type="component" value="Unassembled WGS sequence"/>
</dbReference>
<feature type="active site" evidence="10 11">
    <location>
        <position position="191"/>
    </location>
</feature>
<dbReference type="Pfam" id="PF00117">
    <property type="entry name" value="GATase"/>
    <property type="match status" value="1"/>
</dbReference>
<dbReference type="PANTHER" id="PTHR42701:SF1">
    <property type="entry name" value="IMIDAZOLE GLYCEROL PHOSPHATE SYNTHASE SUBUNIT HISH"/>
    <property type="match status" value="1"/>
</dbReference>
<dbReference type="RefSeq" id="WP_073474927.1">
    <property type="nucleotide sequence ID" value="NZ_FQZU01000008.1"/>
</dbReference>
<dbReference type="UniPathway" id="UPA00031">
    <property type="reaction ID" value="UER00010"/>
</dbReference>
<dbReference type="STRING" id="1121393.SAMN02745216_01700"/>
<proteinExistence type="inferred from homology"/>
<dbReference type="GO" id="GO:0005737">
    <property type="term" value="C:cytoplasm"/>
    <property type="evidence" value="ECO:0007669"/>
    <property type="project" value="UniProtKB-SubCell"/>
</dbReference>
<name>A0A1M6JL45_9BACT</name>
<sequence length="209" mass="22828">MIAIIDYDAGNLTSVERAVRFLGEDCTVTRDLDLISNAERVIFPGVGAAGSAMESLKKYGLDKALHEAMKAGKPVLGICLGTQIITSFSEENQGTQCLGLVEGEVLCFPDDMKSPDGEKLKVPHMGWNNVKVLKDHPVLAGLKPEHQFYFVHSYYPMAKEAGNVLAQTEYGLTFSSVMGRDNLIATQFHPEKSGKPGLALLKNFIAWKP</sequence>
<comment type="catalytic activity">
    <reaction evidence="9 10">
        <text>L-glutamine + H2O = L-glutamate + NH4(+)</text>
        <dbReference type="Rhea" id="RHEA:15889"/>
        <dbReference type="ChEBI" id="CHEBI:15377"/>
        <dbReference type="ChEBI" id="CHEBI:28938"/>
        <dbReference type="ChEBI" id="CHEBI:29985"/>
        <dbReference type="ChEBI" id="CHEBI:58359"/>
        <dbReference type="EC" id="3.5.1.2"/>
    </reaction>
</comment>
<evidence type="ECO:0000256" key="11">
    <source>
        <dbReference type="PIRSR" id="PIRSR000495-1"/>
    </source>
</evidence>
<evidence type="ECO:0000256" key="6">
    <source>
        <dbReference type="ARBA" id="ARBA00023102"/>
    </source>
</evidence>
<evidence type="ECO:0000256" key="10">
    <source>
        <dbReference type="HAMAP-Rule" id="MF_00278"/>
    </source>
</evidence>
<dbReference type="EC" id="3.5.1.2" evidence="10"/>
<dbReference type="EMBL" id="FQZU01000008">
    <property type="protein sequence ID" value="SHJ47375.1"/>
    <property type="molecule type" value="Genomic_DNA"/>
</dbReference>
<keyword evidence="6 10" id="KW-0368">Histidine biosynthesis</keyword>
<keyword evidence="4 10" id="KW-0378">Hydrolase</keyword>
<dbReference type="OrthoDB" id="9807749at2"/>
<evidence type="ECO:0000256" key="9">
    <source>
        <dbReference type="ARBA" id="ARBA00049534"/>
    </source>
</evidence>
<dbReference type="PANTHER" id="PTHR42701">
    <property type="entry name" value="IMIDAZOLE GLYCEROL PHOSPHATE SYNTHASE SUBUNIT HISH"/>
    <property type="match status" value="1"/>
</dbReference>
<keyword evidence="5 10" id="KW-0315">Glutamine amidotransferase</keyword>
<dbReference type="GO" id="GO:0000107">
    <property type="term" value="F:imidazoleglycerol-phosphate synthase activity"/>
    <property type="evidence" value="ECO:0007669"/>
    <property type="project" value="UniProtKB-UniRule"/>
</dbReference>
<dbReference type="InterPro" id="IPR029062">
    <property type="entry name" value="Class_I_gatase-like"/>
</dbReference>
<keyword evidence="10" id="KW-0963">Cytoplasm</keyword>
<evidence type="ECO:0000256" key="5">
    <source>
        <dbReference type="ARBA" id="ARBA00022962"/>
    </source>
</evidence>
<feature type="active site" description="Nucleophile" evidence="10 11">
    <location>
        <position position="79"/>
    </location>
</feature>
<dbReference type="SUPFAM" id="SSF52317">
    <property type="entry name" value="Class I glutamine amidotransferase-like"/>
    <property type="match status" value="1"/>
</dbReference>
<protein>
    <recommendedName>
        <fullName evidence="10">Imidazole glycerol phosphate synthase subunit HisH</fullName>
        <ecNumber evidence="10">4.3.2.10</ecNumber>
    </recommendedName>
    <alternativeName>
        <fullName evidence="10">IGP synthase glutaminase subunit</fullName>
        <ecNumber evidence="10">3.5.1.2</ecNumber>
    </alternativeName>
    <alternativeName>
        <fullName evidence="10">IGP synthase subunit HisH</fullName>
    </alternativeName>
    <alternativeName>
        <fullName evidence="10">ImGP synthase subunit HisH</fullName>
        <shortName evidence="10">IGPS subunit HisH</shortName>
    </alternativeName>
</protein>
<comment type="subcellular location">
    <subcellularLocation>
        <location evidence="10">Cytoplasm</location>
    </subcellularLocation>
</comment>
<evidence type="ECO:0000256" key="3">
    <source>
        <dbReference type="ARBA" id="ARBA00022605"/>
    </source>
</evidence>
<feature type="active site" evidence="10 11">
    <location>
        <position position="189"/>
    </location>
</feature>
<evidence type="ECO:0000256" key="8">
    <source>
        <dbReference type="ARBA" id="ARBA00047838"/>
    </source>
</evidence>
<dbReference type="CDD" id="cd01748">
    <property type="entry name" value="GATase1_IGP_Synthase"/>
    <property type="match status" value="1"/>
</dbReference>
<gene>
    <name evidence="10" type="primary">hisH</name>
    <name evidence="13" type="ORF">SAMN02745216_01700</name>
</gene>
<dbReference type="PIRSF" id="PIRSF000495">
    <property type="entry name" value="Amidotransf_hisH"/>
    <property type="match status" value="1"/>
</dbReference>
<keyword evidence="14" id="KW-1185">Reference proteome</keyword>
<dbReference type="Gene3D" id="3.40.50.880">
    <property type="match status" value="1"/>
</dbReference>
<comment type="pathway">
    <text evidence="1 10">Amino-acid biosynthesis; L-histidine biosynthesis; L-histidine from 5-phospho-alpha-D-ribose 1-diphosphate: step 5/9.</text>
</comment>
<dbReference type="EC" id="4.3.2.10" evidence="10"/>
<evidence type="ECO:0000256" key="1">
    <source>
        <dbReference type="ARBA" id="ARBA00005091"/>
    </source>
</evidence>
<feature type="domain" description="Glutamine amidotransferase" evidence="12">
    <location>
        <begin position="4"/>
        <end position="205"/>
    </location>
</feature>
<keyword evidence="7 10" id="KW-0456">Lyase</keyword>